<dbReference type="GO" id="GO:0071111">
    <property type="term" value="F:cyclic-guanylate-specific phosphodiesterase activity"/>
    <property type="evidence" value="ECO:0007669"/>
    <property type="project" value="InterPro"/>
</dbReference>
<dbReference type="InterPro" id="IPR050706">
    <property type="entry name" value="Cyclic-di-GMP_PDE-like"/>
</dbReference>
<dbReference type="InterPro" id="IPR035919">
    <property type="entry name" value="EAL_sf"/>
</dbReference>
<dbReference type="PANTHER" id="PTHR33121">
    <property type="entry name" value="CYCLIC DI-GMP PHOSPHODIESTERASE PDEF"/>
    <property type="match status" value="1"/>
</dbReference>
<name>A0A2T0VCW5_9MICO</name>
<dbReference type="PROSITE" id="PS50883">
    <property type="entry name" value="EAL"/>
    <property type="match status" value="1"/>
</dbReference>
<dbReference type="EMBL" id="PVTL01000005">
    <property type="protein sequence ID" value="PRY68029.1"/>
    <property type="molecule type" value="Genomic_DNA"/>
</dbReference>
<keyword evidence="3" id="KW-1185">Reference proteome</keyword>
<organism evidence="2 3">
    <name type="scientific">Glaciihabitans tibetensis</name>
    <dbReference type="NCBI Taxonomy" id="1266600"/>
    <lineage>
        <taxon>Bacteria</taxon>
        <taxon>Bacillati</taxon>
        <taxon>Actinomycetota</taxon>
        <taxon>Actinomycetes</taxon>
        <taxon>Micrococcales</taxon>
        <taxon>Microbacteriaceae</taxon>
        <taxon>Glaciihabitans</taxon>
    </lineage>
</organism>
<protein>
    <submittedName>
        <fullName evidence="2">EAL domain-containing protein (Putative c-di-GMP-specific phosphodiesterase class I)</fullName>
    </submittedName>
</protein>
<dbReference type="SUPFAM" id="SSF141868">
    <property type="entry name" value="EAL domain-like"/>
    <property type="match status" value="1"/>
</dbReference>
<evidence type="ECO:0000259" key="1">
    <source>
        <dbReference type="PROSITE" id="PS50883"/>
    </source>
</evidence>
<accession>A0A2T0VCW5</accession>
<sequence length="250" mass="27358">MDLVPDLSQAVARGEIIAYFQPQVDAITRRVVAVEALARWRHPTLGLILPGVFIPLAEQYGLIADIGSFMIDEGCRCAAEWDDRGFGVQVAVNVSAAQLRTPAMLDHVAVRLRQHELPAAALVIEITESLPVIAIAEVCDRLNRMRSIGLGISVDDYGTGFSSMSQLMALPATEVKIDRSRVQGGTSSDAFITEVVEMARDRGLRVVAEGVETEEQLRVVRELGVDRVQGYLFGRPLPERDTVHLLEALT</sequence>
<dbReference type="Gene3D" id="3.20.20.450">
    <property type="entry name" value="EAL domain"/>
    <property type="match status" value="1"/>
</dbReference>
<dbReference type="Pfam" id="PF00563">
    <property type="entry name" value="EAL"/>
    <property type="match status" value="1"/>
</dbReference>
<dbReference type="Proteomes" id="UP000237983">
    <property type="component" value="Unassembled WGS sequence"/>
</dbReference>
<gene>
    <name evidence="2" type="ORF">B0I08_105193</name>
</gene>
<proteinExistence type="predicted"/>
<dbReference type="AlphaFoldDB" id="A0A2T0VCW5"/>
<dbReference type="PANTHER" id="PTHR33121:SF70">
    <property type="entry name" value="SIGNALING PROTEIN YKOW"/>
    <property type="match status" value="1"/>
</dbReference>
<dbReference type="RefSeq" id="WP_181243388.1">
    <property type="nucleotide sequence ID" value="NZ_PVTL01000005.1"/>
</dbReference>
<reference evidence="2 3" key="1">
    <citation type="submission" date="2018-03" db="EMBL/GenBank/DDBJ databases">
        <title>Genomic Encyclopedia of Type Strains, Phase III (KMG-III): the genomes of soil and plant-associated and newly described type strains.</title>
        <authorList>
            <person name="Whitman W."/>
        </authorList>
    </citation>
    <scope>NUCLEOTIDE SEQUENCE [LARGE SCALE GENOMIC DNA]</scope>
    <source>
        <strain evidence="2 3">CGMCC 1.12484</strain>
    </source>
</reference>
<comment type="caution">
    <text evidence="2">The sequence shown here is derived from an EMBL/GenBank/DDBJ whole genome shotgun (WGS) entry which is preliminary data.</text>
</comment>
<dbReference type="InterPro" id="IPR001633">
    <property type="entry name" value="EAL_dom"/>
</dbReference>
<dbReference type="CDD" id="cd01948">
    <property type="entry name" value="EAL"/>
    <property type="match status" value="1"/>
</dbReference>
<evidence type="ECO:0000313" key="3">
    <source>
        <dbReference type="Proteomes" id="UP000237983"/>
    </source>
</evidence>
<evidence type="ECO:0000313" key="2">
    <source>
        <dbReference type="EMBL" id="PRY68029.1"/>
    </source>
</evidence>
<dbReference type="SMART" id="SM00052">
    <property type="entry name" value="EAL"/>
    <property type="match status" value="1"/>
</dbReference>
<feature type="domain" description="EAL" evidence="1">
    <location>
        <begin position="1"/>
        <end position="250"/>
    </location>
</feature>